<dbReference type="InterPro" id="IPR043129">
    <property type="entry name" value="ATPase_NBD"/>
</dbReference>
<gene>
    <name evidence="8" type="ORF">JKP88DRAFT_323635</name>
</gene>
<proteinExistence type="inferred from homology"/>
<evidence type="ECO:0000313" key="8">
    <source>
        <dbReference type="EMBL" id="KAG5180595.1"/>
    </source>
</evidence>
<comment type="catalytic activity">
    <reaction evidence="7">
        <text>ATP + H2O = ADP + phosphate + H(+)</text>
        <dbReference type="Rhea" id="RHEA:13065"/>
        <dbReference type="ChEBI" id="CHEBI:15377"/>
        <dbReference type="ChEBI" id="CHEBI:15378"/>
        <dbReference type="ChEBI" id="CHEBI:30616"/>
        <dbReference type="ChEBI" id="CHEBI:43474"/>
        <dbReference type="ChEBI" id="CHEBI:456216"/>
    </reaction>
</comment>
<dbReference type="GO" id="GO:0016787">
    <property type="term" value="F:hydrolase activity"/>
    <property type="evidence" value="ECO:0007669"/>
    <property type="project" value="UniProtKB-KW"/>
</dbReference>
<evidence type="ECO:0000256" key="7">
    <source>
        <dbReference type="ARBA" id="ARBA00049360"/>
    </source>
</evidence>
<comment type="similarity">
    <text evidence="2">Belongs to the actin family. ARP6 subfamily.</text>
</comment>
<keyword evidence="4" id="KW-0547">Nucleotide-binding</keyword>
<evidence type="ECO:0000256" key="1">
    <source>
        <dbReference type="ARBA" id="ARBA00004496"/>
    </source>
</evidence>
<evidence type="ECO:0000313" key="9">
    <source>
        <dbReference type="Proteomes" id="UP000664859"/>
    </source>
</evidence>
<keyword evidence="6" id="KW-0067">ATP-binding</keyword>
<evidence type="ECO:0000256" key="6">
    <source>
        <dbReference type="ARBA" id="ARBA00022840"/>
    </source>
</evidence>
<dbReference type="OrthoDB" id="6220758at2759"/>
<dbReference type="GO" id="GO:0005737">
    <property type="term" value="C:cytoplasm"/>
    <property type="evidence" value="ECO:0007669"/>
    <property type="project" value="UniProtKB-SubCell"/>
</dbReference>
<dbReference type="Gene3D" id="3.30.420.40">
    <property type="match status" value="2"/>
</dbReference>
<dbReference type="GO" id="GO:0005634">
    <property type="term" value="C:nucleus"/>
    <property type="evidence" value="ECO:0007669"/>
    <property type="project" value="UniProtKB-ARBA"/>
</dbReference>
<comment type="subcellular location">
    <subcellularLocation>
        <location evidence="1">Cytoplasm</location>
    </subcellularLocation>
</comment>
<evidence type="ECO:0000256" key="2">
    <source>
        <dbReference type="ARBA" id="ARBA00005665"/>
    </source>
</evidence>
<dbReference type="FunFam" id="3.90.640.10:FF:000014">
    <property type="entry name" value="Putative actin-related protein 6"/>
    <property type="match status" value="1"/>
</dbReference>
<dbReference type="GO" id="GO:0005524">
    <property type="term" value="F:ATP binding"/>
    <property type="evidence" value="ECO:0007669"/>
    <property type="project" value="UniProtKB-KW"/>
</dbReference>
<dbReference type="AlphaFoldDB" id="A0A836CBT8"/>
<protein>
    <submittedName>
        <fullName evidence="8">Actin family</fullName>
    </submittedName>
</protein>
<evidence type="ECO:0000256" key="3">
    <source>
        <dbReference type="ARBA" id="ARBA00022490"/>
    </source>
</evidence>
<keyword evidence="3" id="KW-0963">Cytoplasm</keyword>
<dbReference type="InterPro" id="IPR004000">
    <property type="entry name" value="Actin"/>
</dbReference>
<organism evidence="8 9">
    <name type="scientific">Tribonema minus</name>
    <dbReference type="NCBI Taxonomy" id="303371"/>
    <lineage>
        <taxon>Eukaryota</taxon>
        <taxon>Sar</taxon>
        <taxon>Stramenopiles</taxon>
        <taxon>Ochrophyta</taxon>
        <taxon>PX clade</taxon>
        <taxon>Xanthophyceae</taxon>
        <taxon>Tribonematales</taxon>
        <taxon>Tribonemataceae</taxon>
        <taxon>Tribonema</taxon>
    </lineage>
</organism>
<keyword evidence="5" id="KW-0378">Hydrolase</keyword>
<dbReference type="SMART" id="SM00268">
    <property type="entry name" value="ACTIN"/>
    <property type="match status" value="1"/>
</dbReference>
<accession>A0A836CBT8</accession>
<sequence>MATVVIDNGAGSVRGGWAGEPNPRHTMPNCTAKIKNQTVVLAGDETVDAVRDKSQLVYQRPHDRGYLINWENELEVWKRMFDASHLNVQNPQDHALLFTEPPFAPIMLAETANEVVFEELGFTACYRCPPAALSVYLEQVGANSAEVYSNALPPADAMVVVDMGFSFTHVFCFYKGRALQHATVRLNVGGKLLTNYLKEVLSYRQLNVMDEFDLVTQAMESTCYVAQDFKHDMLATRGLASPAHGPIVREFVLPDYKNVLQGYVRDPSEFTPEQRREHMAEDAPQSLRLESERFAVPELLFKPSDIGIKQAGVAECIVQAIHKCPPFLQPVLPGNVLLTGGCANFPGLQERLQEELRSLVPWYATVRVRTPLAPHLHAWRGGSHFAAGPDFTAFAVTREEYNEQGHRFCRERFSDW</sequence>
<evidence type="ECO:0000256" key="5">
    <source>
        <dbReference type="ARBA" id="ARBA00022801"/>
    </source>
</evidence>
<dbReference type="EMBL" id="JAFCMP010000379">
    <property type="protein sequence ID" value="KAG5180595.1"/>
    <property type="molecule type" value="Genomic_DNA"/>
</dbReference>
<dbReference type="Pfam" id="PF00022">
    <property type="entry name" value="Actin"/>
    <property type="match status" value="1"/>
</dbReference>
<keyword evidence="9" id="KW-1185">Reference proteome</keyword>
<comment type="caution">
    <text evidence="8">The sequence shown here is derived from an EMBL/GenBank/DDBJ whole genome shotgun (WGS) entry which is preliminary data.</text>
</comment>
<name>A0A836CBT8_9STRA</name>
<dbReference type="CDD" id="cd10210">
    <property type="entry name" value="ASKHA_NBD_Arp6"/>
    <property type="match status" value="1"/>
</dbReference>
<reference evidence="8" key="1">
    <citation type="submission" date="2021-02" db="EMBL/GenBank/DDBJ databases">
        <title>First Annotated Genome of the Yellow-green Alga Tribonema minus.</title>
        <authorList>
            <person name="Mahan K.M."/>
        </authorList>
    </citation>
    <scope>NUCLEOTIDE SEQUENCE</scope>
    <source>
        <strain evidence="8">UTEX B ZZ1240</strain>
    </source>
</reference>
<dbReference type="FunFam" id="3.30.420.40:FF:000058">
    <property type="entry name" value="Putative actin-related protein 5"/>
    <property type="match status" value="1"/>
</dbReference>
<dbReference type="PANTHER" id="PTHR11937">
    <property type="entry name" value="ACTIN"/>
    <property type="match status" value="1"/>
</dbReference>
<evidence type="ECO:0000256" key="4">
    <source>
        <dbReference type="ARBA" id="ARBA00022741"/>
    </source>
</evidence>
<dbReference type="Proteomes" id="UP000664859">
    <property type="component" value="Unassembled WGS sequence"/>
</dbReference>
<dbReference type="Gene3D" id="3.90.640.10">
    <property type="entry name" value="Actin, Chain A, domain 4"/>
    <property type="match status" value="1"/>
</dbReference>
<dbReference type="SUPFAM" id="SSF53067">
    <property type="entry name" value="Actin-like ATPase domain"/>
    <property type="match status" value="2"/>
</dbReference>
<dbReference type="Gene3D" id="2.30.36.70">
    <property type="entry name" value="Actin, Chain A, domain 2"/>
    <property type="match status" value="1"/>
</dbReference>